<feature type="domain" description="DUF3885" evidence="1">
    <location>
        <begin position="32"/>
        <end position="194"/>
    </location>
</feature>
<dbReference type="GeneID" id="90996163"/>
<gene>
    <name evidence="2" type="ORF">SAMN02745784_01011</name>
</gene>
<reference evidence="3" key="1">
    <citation type="submission" date="2016-11" db="EMBL/GenBank/DDBJ databases">
        <authorList>
            <person name="Varghese N."/>
            <person name="Submissions S."/>
        </authorList>
    </citation>
    <scope>NUCLEOTIDE SEQUENCE [LARGE SCALE GENOMIC DNA]</scope>
    <source>
        <strain evidence="3">DSM 18095</strain>
    </source>
</reference>
<name>A0A1M4UCL0_9FIRM</name>
<sequence>MNIKADLKQNFNEILKQYKTKDTVLFQLKYKNMLHINLSEKYPYLEDNSLNEDYVKECTEKAMEVYKIMEFSNNLLIVYDDIYGNHGLKEREFIESILENTTQYDNYKLKWKYPDDEDTYICNRYIYQVDEIDIKNLFREIVLSDIGGKLDLVSSIFIMDIDNGYIFHLYDDRGLILYAKKEEDLLSLWEKFYDDVFTGCENFKIKVKDLYWINKSKDDPNDLCLHGDIVVIIGGEELSYIGATVSASALRMLKTLTEDHLPTEGEQMLPCCGHTMIANKTLDEVDIIGCNDGIDWTVLHDDGIIKLITESGNTAFLYYLQYKKEVMSFANIVENYYKESTIKTIPEDEFERNGYIAFWNEWNRRMGYNKIF</sequence>
<proteinExistence type="predicted"/>
<dbReference type="InterPro" id="IPR024976">
    <property type="entry name" value="DUF3885"/>
</dbReference>
<organism evidence="2 3">
    <name type="scientific">Tissierella praeacuta DSM 18095</name>
    <dbReference type="NCBI Taxonomy" id="1123404"/>
    <lineage>
        <taxon>Bacteria</taxon>
        <taxon>Bacillati</taxon>
        <taxon>Bacillota</taxon>
        <taxon>Tissierellia</taxon>
        <taxon>Tissierellales</taxon>
        <taxon>Tissierellaceae</taxon>
        <taxon>Tissierella</taxon>
    </lineage>
</organism>
<keyword evidence="3" id="KW-1185">Reference proteome</keyword>
<evidence type="ECO:0000313" key="2">
    <source>
        <dbReference type="EMBL" id="SHE54479.1"/>
    </source>
</evidence>
<dbReference type="Pfam" id="PF13021">
    <property type="entry name" value="DUF3885"/>
    <property type="match status" value="1"/>
</dbReference>
<dbReference type="Proteomes" id="UP000184114">
    <property type="component" value="Unassembled WGS sequence"/>
</dbReference>
<evidence type="ECO:0000259" key="1">
    <source>
        <dbReference type="Pfam" id="PF13021"/>
    </source>
</evidence>
<dbReference type="STRING" id="1123404.SAMN02745784_01011"/>
<protein>
    <recommendedName>
        <fullName evidence="1">DUF3885 domain-containing protein</fullName>
    </recommendedName>
</protein>
<dbReference type="RefSeq" id="WP_072973848.1">
    <property type="nucleotide sequence ID" value="NZ_FQTY01000003.1"/>
</dbReference>
<dbReference type="EMBL" id="FQTY01000003">
    <property type="protein sequence ID" value="SHE54479.1"/>
    <property type="molecule type" value="Genomic_DNA"/>
</dbReference>
<accession>A0A1M4UCL0</accession>
<evidence type="ECO:0000313" key="3">
    <source>
        <dbReference type="Proteomes" id="UP000184114"/>
    </source>
</evidence>
<dbReference type="AlphaFoldDB" id="A0A1M4UCL0"/>